<accession>A0A7D9DDB8</accession>
<comment type="caution">
    <text evidence="5">The sequence shown here is derived from an EMBL/GenBank/DDBJ whole genome shotgun (WGS) entry which is preliminary data.</text>
</comment>
<proteinExistence type="predicted"/>
<protein>
    <submittedName>
        <fullName evidence="5">Uncharacterized protein</fullName>
    </submittedName>
</protein>
<evidence type="ECO:0000256" key="4">
    <source>
        <dbReference type="ARBA" id="ARBA00023136"/>
    </source>
</evidence>
<dbReference type="PANTHER" id="PTHR22950:SF349">
    <property type="entry name" value="AMINO ACID TRANSPORTER TRANSMEMBRANE DOMAIN-CONTAINING PROTEIN"/>
    <property type="match status" value="1"/>
</dbReference>
<name>A0A7D9DDB8_PARCT</name>
<comment type="subcellular location">
    <subcellularLocation>
        <location evidence="1">Membrane</location>
        <topology evidence="1">Multi-pass membrane protein</topology>
    </subcellularLocation>
</comment>
<evidence type="ECO:0000256" key="3">
    <source>
        <dbReference type="ARBA" id="ARBA00022989"/>
    </source>
</evidence>
<keyword evidence="2" id="KW-0812">Transmembrane</keyword>
<evidence type="ECO:0000256" key="2">
    <source>
        <dbReference type="ARBA" id="ARBA00022692"/>
    </source>
</evidence>
<dbReference type="AlphaFoldDB" id="A0A7D9DDB8"/>
<dbReference type="Proteomes" id="UP001152795">
    <property type="component" value="Unassembled WGS sequence"/>
</dbReference>
<keyword evidence="4" id="KW-0472">Membrane</keyword>
<dbReference type="EMBL" id="CACRXK020000454">
    <property type="protein sequence ID" value="CAB3982014.1"/>
    <property type="molecule type" value="Genomic_DNA"/>
</dbReference>
<evidence type="ECO:0000313" key="6">
    <source>
        <dbReference type="Proteomes" id="UP001152795"/>
    </source>
</evidence>
<dbReference type="GO" id="GO:0005774">
    <property type="term" value="C:vacuolar membrane"/>
    <property type="evidence" value="ECO:0007669"/>
    <property type="project" value="TreeGrafter"/>
</dbReference>
<keyword evidence="3" id="KW-1133">Transmembrane helix</keyword>
<dbReference type="PANTHER" id="PTHR22950">
    <property type="entry name" value="AMINO ACID TRANSPORTER"/>
    <property type="match status" value="1"/>
</dbReference>
<evidence type="ECO:0000313" key="5">
    <source>
        <dbReference type="EMBL" id="CAB3982014.1"/>
    </source>
</evidence>
<keyword evidence="6" id="KW-1185">Reference proteome</keyword>
<reference evidence="5" key="1">
    <citation type="submission" date="2020-04" db="EMBL/GenBank/DDBJ databases">
        <authorList>
            <person name="Alioto T."/>
            <person name="Alioto T."/>
            <person name="Gomez Garrido J."/>
        </authorList>
    </citation>
    <scope>NUCLEOTIDE SEQUENCE</scope>
    <source>
        <strain evidence="5">A484AB</strain>
    </source>
</reference>
<dbReference type="Pfam" id="PF01490">
    <property type="entry name" value="Aa_trans"/>
    <property type="match status" value="1"/>
</dbReference>
<dbReference type="InterPro" id="IPR013057">
    <property type="entry name" value="AA_transpt_TM"/>
</dbReference>
<evidence type="ECO:0000256" key="1">
    <source>
        <dbReference type="ARBA" id="ARBA00004141"/>
    </source>
</evidence>
<gene>
    <name evidence="5" type="ORF">PACLA_8A012705</name>
</gene>
<organism evidence="5 6">
    <name type="scientific">Paramuricea clavata</name>
    <name type="common">Red gorgonian</name>
    <name type="synonym">Violescent sea-whip</name>
    <dbReference type="NCBI Taxonomy" id="317549"/>
    <lineage>
        <taxon>Eukaryota</taxon>
        <taxon>Metazoa</taxon>
        <taxon>Cnidaria</taxon>
        <taxon>Anthozoa</taxon>
        <taxon>Octocorallia</taxon>
        <taxon>Malacalcyonacea</taxon>
        <taxon>Plexauridae</taxon>
        <taxon>Paramuricea</taxon>
    </lineage>
</organism>
<dbReference type="GO" id="GO:0015179">
    <property type="term" value="F:L-amino acid transmembrane transporter activity"/>
    <property type="evidence" value="ECO:0007669"/>
    <property type="project" value="TreeGrafter"/>
</dbReference>
<sequence>MFVEECVAVKYFTCRTPVNLFQSPHVELQELFGENDAADASTKSLAETTNKQEGSHFISKFQSSMMLARFCVGSGLFSIPAAFRYSGIWVGIFWIFINGLLMAYGMNKLAKLSYEISRRTGASTVYYGDIGEECAKVIFKEKCGNFGRILINVVIALACFALVCTQMIYIAEIWKQGFEQLGIQEMDISSWILIVYCCLFPLFQIRRPDILATCSLLANILTLIGTITIFVYIFSANIFQTYRQNWRQEDEVQWTKLPLTIGITFYAYQLVAPLIVTMRNVMQEPNKIPFVINIVMACVTVLYGLLGATGYAACFPQCKDSILLNVPGSRYHSIVKILLGLASSVGSVLGMFVCFNVVEPILKTLLPENRFLVASITTRIFVVTFAAGITAAVPELGNVMSLAGTLTNPTLSLILPAIGHIALFYKTCSRISLAKDIALLFCGLLILVIGVYTSLYYIFYDLAYVVPNP</sequence>
<dbReference type="OrthoDB" id="1684102at2759"/>